<sequence>MNRTSIENVSVISILGRDYSIKAAPDKSEALSASALMLKKLLAETKQASPTLVGEKLLVLTALKLCAQQLEMQQQHQAQIEQLEAQISERVAGLNNLIREA</sequence>
<dbReference type="AlphaFoldDB" id="A0A239C067"/>
<proteinExistence type="inferred from homology"/>
<dbReference type="InterPro" id="IPR007838">
    <property type="entry name" value="Cell_div_ZapA-like"/>
</dbReference>
<accession>A0A239C067</accession>
<dbReference type="InterPro" id="IPR042233">
    <property type="entry name" value="Cell_div_ZapA_N"/>
</dbReference>
<dbReference type="InterPro" id="IPR036192">
    <property type="entry name" value="Cell_div_ZapA-like_sf"/>
</dbReference>
<feature type="coiled-coil region" evidence="3">
    <location>
        <begin position="66"/>
        <end position="100"/>
    </location>
</feature>
<evidence type="ECO:0000313" key="4">
    <source>
        <dbReference type="EMBL" id="SNS13292.1"/>
    </source>
</evidence>
<name>A0A239C067_9PSED</name>
<dbReference type="SUPFAM" id="SSF102829">
    <property type="entry name" value="Cell division protein ZapA-like"/>
    <property type="match status" value="1"/>
</dbReference>
<dbReference type="EMBL" id="FZOG01000002">
    <property type="protein sequence ID" value="SNS13292.1"/>
    <property type="molecule type" value="Genomic_DNA"/>
</dbReference>
<evidence type="ECO:0000256" key="1">
    <source>
        <dbReference type="ARBA" id="ARBA00010074"/>
    </source>
</evidence>
<dbReference type="Gene3D" id="3.30.160.880">
    <property type="entry name" value="Cell division protein ZapA protomer, N-terminal domain"/>
    <property type="match status" value="1"/>
</dbReference>
<keyword evidence="4" id="KW-0131">Cell cycle</keyword>
<comment type="similarity">
    <text evidence="1">Belongs to the ZapA family. Type 1 subfamily.</text>
</comment>
<dbReference type="Proteomes" id="UP000242915">
    <property type="component" value="Unassembled WGS sequence"/>
</dbReference>
<organism evidence="4 5">
    <name type="scientific">Pseudomonas segetis</name>
    <dbReference type="NCBI Taxonomy" id="298908"/>
    <lineage>
        <taxon>Bacteria</taxon>
        <taxon>Pseudomonadati</taxon>
        <taxon>Pseudomonadota</taxon>
        <taxon>Gammaproteobacteria</taxon>
        <taxon>Pseudomonadales</taxon>
        <taxon>Pseudomonadaceae</taxon>
        <taxon>Pseudomonas</taxon>
    </lineage>
</organism>
<keyword evidence="4" id="KW-0132">Cell division</keyword>
<evidence type="ECO:0000256" key="2">
    <source>
        <dbReference type="ARBA" id="ARBA00023054"/>
    </source>
</evidence>
<gene>
    <name evidence="4" type="ORF">SAMN05216255_1425</name>
</gene>
<reference evidence="5" key="1">
    <citation type="submission" date="2017-06" db="EMBL/GenBank/DDBJ databases">
        <authorList>
            <person name="Varghese N."/>
            <person name="Submissions S."/>
        </authorList>
    </citation>
    <scope>NUCLEOTIDE SEQUENCE [LARGE SCALE GENOMIC DNA]</scope>
    <source>
        <strain evidence="5">CIP 108523</strain>
    </source>
</reference>
<dbReference type="GO" id="GO:0051301">
    <property type="term" value="P:cell division"/>
    <property type="evidence" value="ECO:0007669"/>
    <property type="project" value="UniProtKB-KW"/>
</dbReference>
<dbReference type="RefSeq" id="WP_089359272.1">
    <property type="nucleotide sequence ID" value="NZ_FZOG01000002.1"/>
</dbReference>
<evidence type="ECO:0000313" key="5">
    <source>
        <dbReference type="Proteomes" id="UP000242915"/>
    </source>
</evidence>
<evidence type="ECO:0000256" key="3">
    <source>
        <dbReference type="SAM" id="Coils"/>
    </source>
</evidence>
<keyword evidence="5" id="KW-1185">Reference proteome</keyword>
<protein>
    <submittedName>
        <fullName evidence="4">Cell division protein ZapA, inhibits GTPase activity of FtsZ</fullName>
    </submittedName>
</protein>
<keyword evidence="2 3" id="KW-0175">Coiled coil</keyword>
<dbReference type="Pfam" id="PF05164">
    <property type="entry name" value="ZapA"/>
    <property type="match status" value="1"/>
</dbReference>